<evidence type="ECO:0000313" key="3">
    <source>
        <dbReference type="Proteomes" id="UP001199106"/>
    </source>
</evidence>
<feature type="compositionally biased region" description="Polar residues" evidence="1">
    <location>
        <begin position="210"/>
        <end position="219"/>
    </location>
</feature>
<reference evidence="2" key="1">
    <citation type="submission" date="2021-07" db="EMBL/GenBank/DDBJ databases">
        <title>Genome Resource of American Ginseng Black Spot Pathogen Alternaria panax.</title>
        <authorList>
            <person name="Qiu C."/>
            <person name="Wang W."/>
            <person name="Liu Z."/>
        </authorList>
    </citation>
    <scope>NUCLEOTIDE SEQUENCE</scope>
    <source>
        <strain evidence="2">BNCC115425</strain>
    </source>
</reference>
<sequence length="506" mass="56917">MLIHFETKRRWNITISTTRKSLVEETTGPSAGLCTFCNQAFAISVNNTKSSAVAWHPEDSAEEDWSPSNGSPIFKCRNFLRKVCRLSRRTDRMDPQRYTTVTYDESPPPYQCRQIEELPAWPVHELPDQHMHFQELEGHHGLTELESPVEQTEDHTLGFGLGQVSYSYTSSTDKGNATADPMVLQQPTFAEAPRLSWDLDTPENFESVPSMASSGQSHKPSPVSPVTPDVDSDYATQLHQDGNLAAGTVSLLGSISPYDSSWARLQPVGIDCSYASHASLPKSLGVNPVEPFQEVEQQSHAQRLDVRQSSCLPFTAPLTSASHGSYIPNNHTFCTWAGSLLQLQTQWHDTTNIPLGDYEYSDDLGWQYRDGYGRETAGSEEARLTEFIATQPESSQHASHFYESRLLSLNHIKLHDRQGSEFYMESKADGIDHPLKRCDQCDRTFSGKYGKGNLRRHIIAFHNPQAVVLGGECRVCKKAYNRADATRKHEWEKHHILDAKPRKRAK</sequence>
<keyword evidence="3" id="KW-1185">Reference proteome</keyword>
<gene>
    <name evidence="2" type="ORF">G6011_10022</name>
</gene>
<dbReference type="AlphaFoldDB" id="A0AAD4I8K9"/>
<comment type="caution">
    <text evidence="2">The sequence shown here is derived from an EMBL/GenBank/DDBJ whole genome shotgun (WGS) entry which is preliminary data.</text>
</comment>
<organism evidence="2 3">
    <name type="scientific">Alternaria panax</name>
    <dbReference type="NCBI Taxonomy" id="48097"/>
    <lineage>
        <taxon>Eukaryota</taxon>
        <taxon>Fungi</taxon>
        <taxon>Dikarya</taxon>
        <taxon>Ascomycota</taxon>
        <taxon>Pezizomycotina</taxon>
        <taxon>Dothideomycetes</taxon>
        <taxon>Pleosporomycetidae</taxon>
        <taxon>Pleosporales</taxon>
        <taxon>Pleosporineae</taxon>
        <taxon>Pleosporaceae</taxon>
        <taxon>Alternaria</taxon>
        <taxon>Alternaria sect. Panax</taxon>
    </lineage>
</organism>
<evidence type="ECO:0000256" key="1">
    <source>
        <dbReference type="SAM" id="MobiDB-lite"/>
    </source>
</evidence>
<evidence type="ECO:0000313" key="2">
    <source>
        <dbReference type="EMBL" id="KAG9186914.1"/>
    </source>
</evidence>
<dbReference type="EMBL" id="JAANER010000008">
    <property type="protein sequence ID" value="KAG9186914.1"/>
    <property type="molecule type" value="Genomic_DNA"/>
</dbReference>
<name>A0AAD4I8K9_9PLEO</name>
<feature type="compositionally biased region" description="Low complexity" evidence="1">
    <location>
        <begin position="220"/>
        <end position="229"/>
    </location>
</feature>
<proteinExistence type="predicted"/>
<protein>
    <submittedName>
        <fullName evidence="2">Uncharacterized protein</fullName>
    </submittedName>
</protein>
<feature type="region of interest" description="Disordered" evidence="1">
    <location>
        <begin position="200"/>
        <end position="234"/>
    </location>
</feature>
<accession>A0AAD4I8K9</accession>
<dbReference type="Gene3D" id="3.30.160.60">
    <property type="entry name" value="Classic Zinc Finger"/>
    <property type="match status" value="1"/>
</dbReference>
<dbReference type="Proteomes" id="UP001199106">
    <property type="component" value="Unassembled WGS sequence"/>
</dbReference>